<gene>
    <name evidence="2" type="ORF">U9M48_000773</name>
</gene>
<feature type="region of interest" description="Disordered" evidence="1">
    <location>
        <begin position="1"/>
        <end position="48"/>
    </location>
</feature>
<feature type="non-terminal residue" evidence="2">
    <location>
        <position position="81"/>
    </location>
</feature>
<evidence type="ECO:0000313" key="3">
    <source>
        <dbReference type="Proteomes" id="UP001341281"/>
    </source>
</evidence>
<dbReference type="EMBL" id="CP144745">
    <property type="protein sequence ID" value="WVZ49408.1"/>
    <property type="molecule type" value="Genomic_DNA"/>
</dbReference>
<dbReference type="Proteomes" id="UP001341281">
    <property type="component" value="Chromosome 01"/>
</dbReference>
<accession>A0AAQ3PKR2</accession>
<evidence type="ECO:0000256" key="1">
    <source>
        <dbReference type="SAM" id="MobiDB-lite"/>
    </source>
</evidence>
<organism evidence="2 3">
    <name type="scientific">Paspalum notatum var. saurae</name>
    <dbReference type="NCBI Taxonomy" id="547442"/>
    <lineage>
        <taxon>Eukaryota</taxon>
        <taxon>Viridiplantae</taxon>
        <taxon>Streptophyta</taxon>
        <taxon>Embryophyta</taxon>
        <taxon>Tracheophyta</taxon>
        <taxon>Spermatophyta</taxon>
        <taxon>Magnoliopsida</taxon>
        <taxon>Liliopsida</taxon>
        <taxon>Poales</taxon>
        <taxon>Poaceae</taxon>
        <taxon>PACMAD clade</taxon>
        <taxon>Panicoideae</taxon>
        <taxon>Andropogonodae</taxon>
        <taxon>Paspaleae</taxon>
        <taxon>Paspalinae</taxon>
        <taxon>Paspalum</taxon>
    </lineage>
</organism>
<name>A0AAQ3PKR2_PASNO</name>
<proteinExistence type="predicted"/>
<reference evidence="2 3" key="1">
    <citation type="submission" date="2024-02" db="EMBL/GenBank/DDBJ databases">
        <title>High-quality chromosome-scale genome assembly of Pensacola bahiagrass (Paspalum notatum Flugge var. saurae).</title>
        <authorList>
            <person name="Vega J.M."/>
            <person name="Podio M."/>
            <person name="Orjuela J."/>
            <person name="Siena L.A."/>
            <person name="Pessino S.C."/>
            <person name="Combes M.C."/>
            <person name="Mariac C."/>
            <person name="Albertini E."/>
            <person name="Pupilli F."/>
            <person name="Ortiz J.P.A."/>
            <person name="Leblanc O."/>
        </authorList>
    </citation>
    <scope>NUCLEOTIDE SEQUENCE [LARGE SCALE GENOMIC DNA]</scope>
    <source>
        <strain evidence="2">R1</strain>
        <tissue evidence="2">Leaf</tissue>
    </source>
</reference>
<keyword evidence="3" id="KW-1185">Reference proteome</keyword>
<dbReference type="AlphaFoldDB" id="A0AAQ3PKR2"/>
<sequence>FRERRTNAEAVTNPVARRRARAPGAEDGVSPIKPSPFQGVARGKASQPDKLTSAYQIMIKDDYGGLEVILDVYFPLHVTSL</sequence>
<protein>
    <submittedName>
        <fullName evidence="2">Uncharacterized protein</fullName>
    </submittedName>
</protein>
<evidence type="ECO:0000313" key="2">
    <source>
        <dbReference type="EMBL" id="WVZ49408.1"/>
    </source>
</evidence>